<name>A0ABS2GLG0_9FIRM</name>
<evidence type="ECO:0000256" key="2">
    <source>
        <dbReference type="ARBA" id="ARBA00022801"/>
    </source>
</evidence>
<dbReference type="Gene3D" id="3.90.230.10">
    <property type="entry name" value="Creatinase/methionine aminopeptidase superfamily"/>
    <property type="match status" value="1"/>
</dbReference>
<evidence type="ECO:0000313" key="7">
    <source>
        <dbReference type="Proteomes" id="UP000724149"/>
    </source>
</evidence>
<dbReference type="Pfam" id="PF01321">
    <property type="entry name" value="Creatinase_N"/>
    <property type="match status" value="1"/>
</dbReference>
<evidence type="ECO:0000313" key="6">
    <source>
        <dbReference type="EMBL" id="MBM6922941.1"/>
    </source>
</evidence>
<reference evidence="6 7" key="1">
    <citation type="journal article" date="2021" name="Sci. Rep.">
        <title>The distribution of antibiotic resistance genes in chicken gut microbiota commensals.</title>
        <authorList>
            <person name="Juricova H."/>
            <person name="Matiasovicova J."/>
            <person name="Kubasova T."/>
            <person name="Cejkova D."/>
            <person name="Rychlik I."/>
        </authorList>
    </citation>
    <scope>NUCLEOTIDE SEQUENCE [LARGE SCALE GENOMIC DNA]</scope>
    <source>
        <strain evidence="6 7">An564</strain>
    </source>
</reference>
<comment type="similarity">
    <text evidence="3">Belongs to the peptidase M24B family.</text>
</comment>
<dbReference type="PROSITE" id="PS00491">
    <property type="entry name" value="PROLINE_PEPTIDASE"/>
    <property type="match status" value="1"/>
</dbReference>
<dbReference type="RefSeq" id="WP_177504010.1">
    <property type="nucleotide sequence ID" value="NZ_JACSNR010000003.1"/>
</dbReference>
<dbReference type="InterPro" id="IPR050659">
    <property type="entry name" value="Peptidase_M24B"/>
</dbReference>
<evidence type="ECO:0000256" key="3">
    <source>
        <dbReference type="RuleBase" id="RU000590"/>
    </source>
</evidence>
<dbReference type="EMBL" id="JACSNR010000003">
    <property type="protein sequence ID" value="MBM6922941.1"/>
    <property type="molecule type" value="Genomic_DNA"/>
</dbReference>
<protein>
    <submittedName>
        <fullName evidence="6">Aminopeptidase P family protein</fullName>
    </submittedName>
</protein>
<feature type="domain" description="Creatinase N-terminal" evidence="5">
    <location>
        <begin position="6"/>
        <end position="112"/>
    </location>
</feature>
<accession>A0ABS2GLG0</accession>
<dbReference type="PANTHER" id="PTHR46112:SF3">
    <property type="entry name" value="AMINOPEPTIDASE YPDF"/>
    <property type="match status" value="1"/>
</dbReference>
<keyword evidence="2" id="KW-0378">Hydrolase</keyword>
<evidence type="ECO:0000259" key="5">
    <source>
        <dbReference type="Pfam" id="PF01321"/>
    </source>
</evidence>
<dbReference type="SUPFAM" id="SSF53092">
    <property type="entry name" value="Creatinase/prolidase N-terminal domain"/>
    <property type="match status" value="1"/>
</dbReference>
<organism evidence="6 7">
    <name type="scientific">Hydrogenoanaerobacterium saccharovorans</name>
    <dbReference type="NCBI Taxonomy" id="474960"/>
    <lineage>
        <taxon>Bacteria</taxon>
        <taxon>Bacillati</taxon>
        <taxon>Bacillota</taxon>
        <taxon>Clostridia</taxon>
        <taxon>Eubacteriales</taxon>
        <taxon>Oscillospiraceae</taxon>
        <taxon>Hydrogenoanaerobacterium</taxon>
    </lineage>
</organism>
<evidence type="ECO:0000259" key="4">
    <source>
        <dbReference type="Pfam" id="PF00557"/>
    </source>
</evidence>
<dbReference type="InterPro" id="IPR029149">
    <property type="entry name" value="Creatin/AminoP/Spt16_N"/>
</dbReference>
<dbReference type="InterPro" id="IPR001131">
    <property type="entry name" value="Peptidase_M24B_aminopep-P_CS"/>
</dbReference>
<proteinExistence type="inferred from homology"/>
<dbReference type="Gene3D" id="3.40.350.10">
    <property type="entry name" value="Creatinase/prolidase N-terminal domain"/>
    <property type="match status" value="1"/>
</dbReference>
<comment type="caution">
    <text evidence="6">The sequence shown here is derived from an EMBL/GenBank/DDBJ whole genome shotgun (WGS) entry which is preliminary data.</text>
</comment>
<keyword evidence="6" id="KW-0031">Aminopeptidase</keyword>
<dbReference type="InterPro" id="IPR036005">
    <property type="entry name" value="Creatinase/aminopeptidase-like"/>
</dbReference>
<keyword evidence="1 3" id="KW-0479">Metal-binding</keyword>
<dbReference type="InterPro" id="IPR000587">
    <property type="entry name" value="Creatinase_N"/>
</dbReference>
<keyword evidence="6" id="KW-0645">Protease</keyword>
<feature type="domain" description="Peptidase M24" evidence="4">
    <location>
        <begin position="139"/>
        <end position="341"/>
    </location>
</feature>
<gene>
    <name evidence="6" type="ORF">H9X81_04445</name>
</gene>
<dbReference type="SUPFAM" id="SSF55920">
    <property type="entry name" value="Creatinase/aminopeptidase"/>
    <property type="match status" value="1"/>
</dbReference>
<dbReference type="GO" id="GO:0004177">
    <property type="term" value="F:aminopeptidase activity"/>
    <property type="evidence" value="ECO:0007669"/>
    <property type="project" value="UniProtKB-KW"/>
</dbReference>
<dbReference type="Pfam" id="PF00557">
    <property type="entry name" value="Peptidase_M24"/>
    <property type="match status" value="1"/>
</dbReference>
<dbReference type="InterPro" id="IPR000994">
    <property type="entry name" value="Pept_M24"/>
</dbReference>
<dbReference type="PANTHER" id="PTHR46112">
    <property type="entry name" value="AMINOPEPTIDASE"/>
    <property type="match status" value="1"/>
</dbReference>
<keyword evidence="7" id="KW-1185">Reference proteome</keyword>
<evidence type="ECO:0000256" key="1">
    <source>
        <dbReference type="ARBA" id="ARBA00022723"/>
    </source>
</evidence>
<dbReference type="Proteomes" id="UP000724149">
    <property type="component" value="Unassembled WGS sequence"/>
</dbReference>
<sequence>MLNQARIDGLLKYMDQIGLSQMLIRNPVLVRYFVGITPRGADRATILYVSKKNGVKLILNELTNYPKELGVDQEFHGDQDNVAEVISRYTIHDEPLGFDGEYPAKWLLSLREFGAASDYVLGDRALNLQRAHKDAEEMELLREASRMNDRVMARVRGVFHDGITEKEAAGIISRMFVEEGADMPGWVIVAFGPNAANVHHIPGDARLKEGDAILIDMGSPRKGYHSDMTRTFFWKSVGEKQRAVYELVKNANIAAEKAIRPGMKCSDVDKVARDLITEGGYGPYFTHRLGHYIGVDLHDPGDIAWYNPDPVEPTMAFSCEPGVYLPGEFGVRVEDLVIVTEDGCEILNSDNKELEILGL</sequence>